<gene>
    <name evidence="2" type="ordered locus">Slin_4211</name>
</gene>
<dbReference type="EMBL" id="CP001769">
    <property type="protein sequence ID" value="ADB40196.1"/>
    <property type="molecule type" value="Genomic_DNA"/>
</dbReference>
<keyword evidence="1" id="KW-1133">Transmembrane helix</keyword>
<name>D2QKN0_SPILD</name>
<dbReference type="AlphaFoldDB" id="D2QKN0"/>
<dbReference type="KEGG" id="sli:Slin_4211"/>
<keyword evidence="1" id="KW-0812">Transmembrane</keyword>
<dbReference type="HOGENOM" id="CLU_3376106_0_0_10"/>
<protein>
    <submittedName>
        <fullName evidence="2">Uncharacterized protein</fullName>
    </submittedName>
</protein>
<dbReference type="Proteomes" id="UP000002028">
    <property type="component" value="Chromosome"/>
</dbReference>
<evidence type="ECO:0000313" key="3">
    <source>
        <dbReference type="Proteomes" id="UP000002028"/>
    </source>
</evidence>
<evidence type="ECO:0000256" key="1">
    <source>
        <dbReference type="SAM" id="Phobius"/>
    </source>
</evidence>
<reference evidence="2 3" key="1">
    <citation type="journal article" date="2010" name="Stand. Genomic Sci.">
        <title>Complete genome sequence of Spirosoma linguale type strain (1).</title>
        <authorList>
            <person name="Lail K."/>
            <person name="Sikorski J."/>
            <person name="Saunders E."/>
            <person name="Lapidus A."/>
            <person name="Glavina Del Rio T."/>
            <person name="Copeland A."/>
            <person name="Tice H."/>
            <person name="Cheng J.-F."/>
            <person name="Lucas S."/>
            <person name="Nolan M."/>
            <person name="Bruce D."/>
            <person name="Goodwin L."/>
            <person name="Pitluck S."/>
            <person name="Ivanova N."/>
            <person name="Mavromatis K."/>
            <person name="Ovchinnikova G."/>
            <person name="Pati A."/>
            <person name="Chen A."/>
            <person name="Palaniappan K."/>
            <person name="Land M."/>
            <person name="Hauser L."/>
            <person name="Chang Y.-J."/>
            <person name="Jeffries C.D."/>
            <person name="Chain P."/>
            <person name="Brettin T."/>
            <person name="Detter J.C."/>
            <person name="Schuetze A."/>
            <person name="Rohde M."/>
            <person name="Tindall B.J."/>
            <person name="Goeker M."/>
            <person name="Bristow J."/>
            <person name="Eisen J.A."/>
            <person name="Markowitz V."/>
            <person name="Hugenholtz P."/>
            <person name="Kyrpides N.C."/>
            <person name="Klenk H.-P."/>
            <person name="Chen F."/>
        </authorList>
    </citation>
    <scope>NUCLEOTIDE SEQUENCE [LARGE SCALE GENOMIC DNA]</scope>
    <source>
        <strain evidence="3">ATCC 33905 / DSM 74 / LMG 10896 / Claus 1</strain>
    </source>
</reference>
<accession>D2QKN0</accession>
<feature type="transmembrane region" description="Helical" evidence="1">
    <location>
        <begin position="12"/>
        <end position="32"/>
    </location>
</feature>
<proteinExistence type="predicted"/>
<organism evidence="2 3">
    <name type="scientific">Spirosoma linguale (strain ATCC 33905 / DSM 74 / LMG 10896 / Claus 1)</name>
    <dbReference type="NCBI Taxonomy" id="504472"/>
    <lineage>
        <taxon>Bacteria</taxon>
        <taxon>Pseudomonadati</taxon>
        <taxon>Bacteroidota</taxon>
        <taxon>Cytophagia</taxon>
        <taxon>Cytophagales</taxon>
        <taxon>Cytophagaceae</taxon>
        <taxon>Spirosoma</taxon>
    </lineage>
</organism>
<evidence type="ECO:0000313" key="2">
    <source>
        <dbReference type="EMBL" id="ADB40196.1"/>
    </source>
</evidence>
<keyword evidence="1" id="KW-0472">Membrane</keyword>
<keyword evidence="3" id="KW-1185">Reference proteome</keyword>
<sequence length="34" mass="3720">MKYIPSVARQAATAAFVSLLIATLFLLAGYAFDW</sequence>
<dbReference type="STRING" id="504472.Slin_4211"/>